<protein>
    <recommendedName>
        <fullName evidence="2">Isoprenyl transferase</fullName>
        <ecNumber evidence="2">2.5.1.-</ecNumber>
    </recommendedName>
</protein>
<dbReference type="PANTHER" id="PTHR10291:SF0">
    <property type="entry name" value="DEHYDRODOLICHYL DIPHOSPHATE SYNTHASE 2"/>
    <property type="match status" value="1"/>
</dbReference>
<organism evidence="3 4">
    <name type="scientific">Dendrosporobacter quercicolus</name>
    <dbReference type="NCBI Taxonomy" id="146817"/>
    <lineage>
        <taxon>Bacteria</taxon>
        <taxon>Bacillati</taxon>
        <taxon>Bacillota</taxon>
        <taxon>Negativicutes</taxon>
        <taxon>Selenomonadales</taxon>
        <taxon>Sporomusaceae</taxon>
        <taxon>Dendrosporobacter</taxon>
    </lineage>
</organism>
<dbReference type="EMBL" id="FNHB01000001">
    <property type="protein sequence ID" value="SDL73056.1"/>
    <property type="molecule type" value="Genomic_DNA"/>
</dbReference>
<dbReference type="STRING" id="146817.SAMN04488502_101676"/>
<dbReference type="NCBIfam" id="NF011405">
    <property type="entry name" value="PRK14830.1"/>
    <property type="match status" value="1"/>
</dbReference>
<feature type="binding site" evidence="2">
    <location>
        <position position="48"/>
    </location>
    <ligand>
        <name>substrate</name>
    </ligand>
</feature>
<feature type="binding site" evidence="2">
    <location>
        <position position="203"/>
    </location>
    <ligand>
        <name>substrate</name>
    </ligand>
</feature>
<feature type="binding site" evidence="2">
    <location>
        <position position="52"/>
    </location>
    <ligand>
        <name>substrate</name>
    </ligand>
</feature>
<dbReference type="Gene3D" id="3.40.1180.10">
    <property type="entry name" value="Decaprenyl diphosphate synthase-like"/>
    <property type="match status" value="1"/>
</dbReference>
<dbReference type="EC" id="2.5.1.-" evidence="2"/>
<feature type="binding site" evidence="2">
    <location>
        <position position="40"/>
    </location>
    <ligand>
        <name>substrate</name>
    </ligand>
</feature>
<proteinExistence type="inferred from homology"/>
<dbReference type="GO" id="GO:0016094">
    <property type="term" value="P:polyprenol biosynthetic process"/>
    <property type="evidence" value="ECO:0007669"/>
    <property type="project" value="TreeGrafter"/>
</dbReference>
<feature type="active site" description="Proton acceptor" evidence="2">
    <location>
        <position position="83"/>
    </location>
</feature>
<dbReference type="GO" id="GO:0008834">
    <property type="term" value="F:ditrans,polycis-undecaprenyl-diphosphate synthase [(2E,6E)-farnesyl-diphosphate specific] activity"/>
    <property type="evidence" value="ECO:0007669"/>
    <property type="project" value="TreeGrafter"/>
</dbReference>
<evidence type="ECO:0000256" key="1">
    <source>
        <dbReference type="ARBA" id="ARBA00022679"/>
    </source>
</evidence>
<dbReference type="HAMAP" id="MF_01139">
    <property type="entry name" value="ISPT"/>
    <property type="match status" value="1"/>
</dbReference>
<dbReference type="GO" id="GO:0005829">
    <property type="term" value="C:cytosol"/>
    <property type="evidence" value="ECO:0007669"/>
    <property type="project" value="TreeGrafter"/>
</dbReference>
<dbReference type="FunFam" id="3.40.1180.10:FF:000001">
    <property type="entry name" value="(2E,6E)-farnesyl-diphosphate-specific ditrans,polycis-undecaprenyl-diphosphate synthase"/>
    <property type="match status" value="1"/>
</dbReference>
<feature type="binding site" evidence="2">
    <location>
        <position position="84"/>
    </location>
    <ligand>
        <name>substrate</name>
    </ligand>
</feature>
<evidence type="ECO:0000313" key="3">
    <source>
        <dbReference type="EMBL" id="SDL73056.1"/>
    </source>
</evidence>
<comment type="function">
    <text evidence="2">Catalyzes the condensation of isopentenyl diphosphate (IPP) with allylic pyrophosphates generating different type of terpenoids.</text>
</comment>
<dbReference type="GO" id="GO:0030145">
    <property type="term" value="F:manganese ion binding"/>
    <property type="evidence" value="ECO:0007669"/>
    <property type="project" value="TreeGrafter"/>
</dbReference>
<dbReference type="PANTHER" id="PTHR10291">
    <property type="entry name" value="DEHYDRODOLICHYL DIPHOSPHATE SYNTHASE FAMILY MEMBER"/>
    <property type="match status" value="1"/>
</dbReference>
<feature type="binding site" evidence="2">
    <location>
        <begin position="36"/>
        <end position="39"/>
    </location>
    <ligand>
        <name>substrate</name>
    </ligand>
</feature>
<keyword evidence="2" id="KW-0479">Metal-binding</keyword>
<dbReference type="SUPFAM" id="SSF64005">
    <property type="entry name" value="Undecaprenyl diphosphate synthase"/>
    <property type="match status" value="1"/>
</dbReference>
<evidence type="ECO:0000256" key="2">
    <source>
        <dbReference type="HAMAP-Rule" id="MF_01139"/>
    </source>
</evidence>
<accession>A0A1G9MFL3</accession>
<keyword evidence="1 2" id="KW-0808">Transferase</keyword>
<dbReference type="Proteomes" id="UP000214880">
    <property type="component" value="Unassembled WGS sequence"/>
</dbReference>
<dbReference type="AlphaFoldDB" id="A0A1G9MFL3"/>
<dbReference type="InterPro" id="IPR036424">
    <property type="entry name" value="UPP_synth-like_sf"/>
</dbReference>
<dbReference type="InterPro" id="IPR001441">
    <property type="entry name" value="UPP_synth-like"/>
</dbReference>
<comment type="cofactor">
    <cofactor evidence="2">
        <name>Mg(2+)</name>
        <dbReference type="ChEBI" id="CHEBI:18420"/>
    </cofactor>
    <text evidence="2">Binds 2 magnesium ions per subunit.</text>
</comment>
<gene>
    <name evidence="3" type="ORF">SAMN04488502_101676</name>
</gene>
<name>A0A1G9MFL3_9FIRM</name>
<sequence length="264" mass="30179">MWKKWFGKSSDVFHTPGLNLIKRESVPRHIAIIMDGNGRWAQRKGLLRTFGHRAGVESLRDIVKAASELGVKVLTAYAFSTENWKRPDEEVNFLMSLFSEYLDSEIDELHQNDVQIKFIGKIDELAVTLQHKIENAQARTLHNGGLILNLAVNYGGRAEITRAVQIITEKVATGALKPEEITDNTIQDHLYTAALPDPDLLIRPSGDLRISNFLLWQSAYAEFWFTDINWPDFKPKHLIQAIIDYQKRDRRFGGVNKDGAHRFK</sequence>
<keyword evidence="2" id="KW-0460">Magnesium</keyword>
<feature type="binding site" evidence="2">
    <location>
        <begin position="80"/>
        <end position="82"/>
    </location>
    <ligand>
        <name>substrate</name>
    </ligand>
</feature>
<dbReference type="PROSITE" id="PS01066">
    <property type="entry name" value="UPP_SYNTHASE"/>
    <property type="match status" value="1"/>
</dbReference>
<reference evidence="3 4" key="1">
    <citation type="submission" date="2016-10" db="EMBL/GenBank/DDBJ databases">
        <authorList>
            <person name="de Groot N.N."/>
        </authorList>
    </citation>
    <scope>NUCLEOTIDE SEQUENCE [LARGE SCALE GENOMIC DNA]</scope>
    <source>
        <strain evidence="3 4">DSM 1736</strain>
    </source>
</reference>
<dbReference type="GO" id="GO:0000287">
    <property type="term" value="F:magnesium ion binding"/>
    <property type="evidence" value="ECO:0007669"/>
    <property type="project" value="UniProtKB-UniRule"/>
</dbReference>
<dbReference type="Pfam" id="PF01255">
    <property type="entry name" value="Prenyltransf"/>
    <property type="match status" value="1"/>
</dbReference>
<comment type="subunit">
    <text evidence="2">Homodimer.</text>
</comment>
<dbReference type="InterPro" id="IPR018520">
    <property type="entry name" value="UPP_synth-like_CS"/>
</dbReference>
<evidence type="ECO:0000313" key="4">
    <source>
        <dbReference type="Proteomes" id="UP000214880"/>
    </source>
</evidence>
<feature type="active site" evidence="2">
    <location>
        <position position="35"/>
    </location>
</feature>
<dbReference type="CDD" id="cd00475">
    <property type="entry name" value="Cis_IPPS"/>
    <property type="match status" value="1"/>
</dbReference>
<dbReference type="NCBIfam" id="TIGR00055">
    <property type="entry name" value="uppS"/>
    <property type="match status" value="1"/>
</dbReference>
<feature type="binding site" evidence="2">
    <location>
        <position position="222"/>
    </location>
    <ligand>
        <name>Mg(2+)</name>
        <dbReference type="ChEBI" id="CHEBI:18420"/>
    </ligand>
</feature>
<feature type="binding site" evidence="2">
    <location>
        <position position="86"/>
    </location>
    <ligand>
        <name>substrate</name>
    </ligand>
</feature>
<dbReference type="OrthoDB" id="4191603at2"/>
<comment type="similarity">
    <text evidence="2">Belongs to the UPP synthase family.</text>
</comment>
<keyword evidence="4" id="KW-1185">Reference proteome</keyword>
<feature type="binding site" evidence="2">
    <location>
        <position position="35"/>
    </location>
    <ligand>
        <name>Mg(2+)</name>
        <dbReference type="ChEBI" id="CHEBI:18420"/>
    </ligand>
</feature>
<dbReference type="RefSeq" id="WP_092068259.1">
    <property type="nucleotide sequence ID" value="NZ_FNHB01000001.1"/>
</dbReference>
<feature type="binding site" evidence="2">
    <location>
        <begin position="209"/>
        <end position="211"/>
    </location>
    <ligand>
        <name>substrate</name>
    </ligand>
</feature>